<feature type="transmembrane region" description="Helical" evidence="1">
    <location>
        <begin position="39"/>
        <end position="60"/>
    </location>
</feature>
<organism evidence="2 4">
    <name type="scientific">Polarella glacialis</name>
    <name type="common">Dinoflagellate</name>
    <dbReference type="NCBI Taxonomy" id="89957"/>
    <lineage>
        <taxon>Eukaryota</taxon>
        <taxon>Sar</taxon>
        <taxon>Alveolata</taxon>
        <taxon>Dinophyceae</taxon>
        <taxon>Suessiales</taxon>
        <taxon>Suessiaceae</taxon>
        <taxon>Polarella</taxon>
    </lineage>
</organism>
<feature type="transmembrane region" description="Helical" evidence="1">
    <location>
        <begin position="67"/>
        <end position="88"/>
    </location>
</feature>
<gene>
    <name evidence="2" type="ORF">PGLA1383_LOCUS29433</name>
    <name evidence="3" type="ORF">PGLA2088_LOCUS25540</name>
</gene>
<evidence type="ECO:0000313" key="4">
    <source>
        <dbReference type="Proteomes" id="UP000654075"/>
    </source>
</evidence>
<dbReference type="EMBL" id="CAJNNV010025035">
    <property type="protein sequence ID" value="CAE8611632.1"/>
    <property type="molecule type" value="Genomic_DNA"/>
</dbReference>
<keyword evidence="1" id="KW-0472">Membrane</keyword>
<sequence>FKVHSVIAGAFGLGLLFIPDVVGQKMAPGRVISAEERLALQSWAAFMLLAAGVAKAAATFPPLSQLAVARVFAVSMSICTIVWAKAFFIDLANKPDEYRASVAATGLLFFGIAMAYILGIRAARKAR</sequence>
<keyword evidence="4" id="KW-1185">Reference proteome</keyword>
<proteinExistence type="predicted"/>
<evidence type="ECO:0000313" key="2">
    <source>
        <dbReference type="EMBL" id="CAE8611632.1"/>
    </source>
</evidence>
<accession>A0A813FAS7</accession>
<dbReference type="EMBL" id="CAJNNW010026772">
    <property type="protein sequence ID" value="CAE8687635.1"/>
    <property type="molecule type" value="Genomic_DNA"/>
</dbReference>
<evidence type="ECO:0000313" key="3">
    <source>
        <dbReference type="EMBL" id="CAE8687635.1"/>
    </source>
</evidence>
<protein>
    <submittedName>
        <fullName evidence="2">Uncharacterized protein</fullName>
    </submittedName>
</protein>
<feature type="non-terminal residue" evidence="2">
    <location>
        <position position="127"/>
    </location>
</feature>
<dbReference type="AlphaFoldDB" id="A0A813FAS7"/>
<comment type="caution">
    <text evidence="2">The sequence shown here is derived from an EMBL/GenBank/DDBJ whole genome shotgun (WGS) entry which is preliminary data.</text>
</comment>
<evidence type="ECO:0000256" key="1">
    <source>
        <dbReference type="SAM" id="Phobius"/>
    </source>
</evidence>
<keyword evidence="1" id="KW-1133">Transmembrane helix</keyword>
<dbReference type="Proteomes" id="UP000654075">
    <property type="component" value="Unassembled WGS sequence"/>
</dbReference>
<name>A0A813FAS7_POLGL</name>
<keyword evidence="1" id="KW-0812">Transmembrane</keyword>
<reference evidence="2" key="1">
    <citation type="submission" date="2021-02" db="EMBL/GenBank/DDBJ databases">
        <authorList>
            <person name="Dougan E. K."/>
            <person name="Rhodes N."/>
            <person name="Thang M."/>
            <person name="Chan C."/>
        </authorList>
    </citation>
    <scope>NUCLEOTIDE SEQUENCE</scope>
</reference>
<feature type="transmembrane region" description="Helical" evidence="1">
    <location>
        <begin position="100"/>
        <end position="119"/>
    </location>
</feature>
<dbReference type="Proteomes" id="UP000626109">
    <property type="component" value="Unassembled WGS sequence"/>
</dbReference>